<reference evidence="5" key="1">
    <citation type="journal article" date="2019" name="Int. J. Syst. Evol. Microbiol.">
        <title>The Global Catalogue of Microorganisms (GCM) 10K type strain sequencing project: providing services to taxonomists for standard genome sequencing and annotation.</title>
        <authorList>
            <consortium name="The Broad Institute Genomics Platform"/>
            <consortium name="The Broad Institute Genome Sequencing Center for Infectious Disease"/>
            <person name="Wu L."/>
            <person name="Ma J."/>
        </authorList>
    </citation>
    <scope>NUCLEOTIDE SEQUENCE [LARGE SCALE GENOMIC DNA]</scope>
    <source>
        <strain evidence="5">NBRC 108730</strain>
    </source>
</reference>
<dbReference type="PANTHER" id="PTHR43023">
    <property type="entry name" value="PROTEIN TRIGALACTOSYLDIACYLGLYCEROL 3, CHLOROPLASTIC"/>
    <property type="match status" value="1"/>
</dbReference>
<evidence type="ECO:0000259" key="3">
    <source>
        <dbReference type="Pfam" id="PF00005"/>
    </source>
</evidence>
<dbReference type="EMBL" id="BSUZ01000001">
    <property type="protein sequence ID" value="GMA87841.1"/>
    <property type="molecule type" value="Genomic_DNA"/>
</dbReference>
<dbReference type="PANTHER" id="PTHR43023:SF4">
    <property type="entry name" value="AMINO ACID ABC TRANSPORTER ATP-BINDING PROTEIN"/>
    <property type="match status" value="1"/>
</dbReference>
<evidence type="ECO:0000256" key="1">
    <source>
        <dbReference type="ARBA" id="ARBA00022448"/>
    </source>
</evidence>
<feature type="region of interest" description="Disordered" evidence="2">
    <location>
        <begin position="143"/>
        <end position="183"/>
    </location>
</feature>
<gene>
    <name evidence="4" type="ORF">GCM10025868_30910</name>
</gene>
<keyword evidence="5" id="KW-1185">Reference proteome</keyword>
<feature type="compositionally biased region" description="Basic residues" evidence="2">
    <location>
        <begin position="154"/>
        <end position="171"/>
    </location>
</feature>
<evidence type="ECO:0000256" key="2">
    <source>
        <dbReference type="SAM" id="MobiDB-lite"/>
    </source>
</evidence>
<comment type="caution">
    <text evidence="4">The sequence shown here is derived from an EMBL/GenBank/DDBJ whole genome shotgun (WGS) entry which is preliminary data.</text>
</comment>
<dbReference type="Proteomes" id="UP001157017">
    <property type="component" value="Unassembled WGS sequence"/>
</dbReference>
<feature type="compositionally biased region" description="Basic and acidic residues" evidence="2">
    <location>
        <begin position="172"/>
        <end position="183"/>
    </location>
</feature>
<proteinExistence type="predicted"/>
<accession>A0ABQ6JJU9</accession>
<organism evidence="4 5">
    <name type="scientific">Angustibacter aerolatus</name>
    <dbReference type="NCBI Taxonomy" id="1162965"/>
    <lineage>
        <taxon>Bacteria</taxon>
        <taxon>Bacillati</taxon>
        <taxon>Actinomycetota</taxon>
        <taxon>Actinomycetes</taxon>
        <taxon>Kineosporiales</taxon>
        <taxon>Kineosporiaceae</taxon>
    </lineage>
</organism>
<dbReference type="InterPro" id="IPR003439">
    <property type="entry name" value="ABC_transporter-like_ATP-bd"/>
</dbReference>
<sequence length="183" mass="19732">MSTSPTATSTDALSVTLDDVHLAFGRNQVLRGVSLHVPAGTTTCVVGPSGSGKSTALRIVNRLLEPDSGDLLVDGRSVLADDVDEHRKRIGMVFQQFNLFPHRTVLDNVTLALRHLRGLSPDAAEHVALQRLDAVGLRHKASSRPAQALGRSAAARRHRPCARPRAARHAVRRGDVGARPRAW</sequence>
<keyword evidence="1" id="KW-0813">Transport</keyword>
<protein>
    <recommendedName>
        <fullName evidence="3">ABC transporter domain-containing protein</fullName>
    </recommendedName>
</protein>
<evidence type="ECO:0000313" key="4">
    <source>
        <dbReference type="EMBL" id="GMA87841.1"/>
    </source>
</evidence>
<dbReference type="Gene3D" id="3.40.50.300">
    <property type="entry name" value="P-loop containing nucleotide triphosphate hydrolases"/>
    <property type="match status" value="1"/>
</dbReference>
<dbReference type="SUPFAM" id="SSF52540">
    <property type="entry name" value="P-loop containing nucleoside triphosphate hydrolases"/>
    <property type="match status" value="1"/>
</dbReference>
<feature type="domain" description="ABC transporter" evidence="3">
    <location>
        <begin position="30"/>
        <end position="144"/>
    </location>
</feature>
<name>A0ABQ6JJU9_9ACTN</name>
<dbReference type="Pfam" id="PF00005">
    <property type="entry name" value="ABC_tran"/>
    <property type="match status" value="1"/>
</dbReference>
<dbReference type="InterPro" id="IPR027417">
    <property type="entry name" value="P-loop_NTPase"/>
</dbReference>
<evidence type="ECO:0000313" key="5">
    <source>
        <dbReference type="Proteomes" id="UP001157017"/>
    </source>
</evidence>